<dbReference type="WBParaSite" id="RSKR_0000428800.1">
    <property type="protein sequence ID" value="RSKR_0000428800.1"/>
    <property type="gene ID" value="RSKR_0000428800"/>
</dbReference>
<sequence length="158" mass="18438">MEHELKVWEGITAKLNSKDEQAKVLLQNCQNEYSDICTKGYLQTKTEISNASENLKHSKDFEVEKLAEKVHELVEITKQDYESEFNQKIADLNPKLETALRTLAESEKRMNKTNEKYALQNPTLISISEWQGYIRELEEEIRDIRDKISQSNAMDLNE</sequence>
<dbReference type="Proteomes" id="UP000095286">
    <property type="component" value="Unplaced"/>
</dbReference>
<evidence type="ECO:0000313" key="1">
    <source>
        <dbReference type="Proteomes" id="UP000095286"/>
    </source>
</evidence>
<reference evidence="2" key="1">
    <citation type="submission" date="2016-11" db="UniProtKB">
        <authorList>
            <consortium name="WormBaseParasite"/>
        </authorList>
    </citation>
    <scope>IDENTIFICATION</scope>
    <source>
        <strain evidence="2">KR3021</strain>
    </source>
</reference>
<name>A0AC35TU23_9BILA</name>
<proteinExistence type="predicted"/>
<organism evidence="1 2">
    <name type="scientific">Rhabditophanes sp. KR3021</name>
    <dbReference type="NCBI Taxonomy" id="114890"/>
    <lineage>
        <taxon>Eukaryota</taxon>
        <taxon>Metazoa</taxon>
        <taxon>Ecdysozoa</taxon>
        <taxon>Nematoda</taxon>
        <taxon>Chromadorea</taxon>
        <taxon>Rhabditida</taxon>
        <taxon>Tylenchina</taxon>
        <taxon>Panagrolaimomorpha</taxon>
        <taxon>Strongyloidoidea</taxon>
        <taxon>Alloionematidae</taxon>
        <taxon>Rhabditophanes</taxon>
    </lineage>
</organism>
<protein>
    <submittedName>
        <fullName evidence="2">Nsp1_C domain-containing protein</fullName>
    </submittedName>
</protein>
<evidence type="ECO:0000313" key="2">
    <source>
        <dbReference type="WBParaSite" id="RSKR_0000428800.1"/>
    </source>
</evidence>
<accession>A0AC35TU23</accession>